<keyword evidence="7 12" id="KW-0648">Protein biosynthesis</keyword>
<dbReference type="InterPro" id="IPR002303">
    <property type="entry name" value="Valyl-tRNA_ligase"/>
</dbReference>
<evidence type="ECO:0000256" key="5">
    <source>
        <dbReference type="ARBA" id="ARBA00022741"/>
    </source>
</evidence>
<proteinExistence type="inferred from homology"/>
<dbReference type="InterPro" id="IPR009080">
    <property type="entry name" value="tRNAsynth_Ia_anticodon-bd"/>
</dbReference>
<dbReference type="SUPFAM" id="SSF46589">
    <property type="entry name" value="tRNA-binding arm"/>
    <property type="match status" value="1"/>
</dbReference>
<dbReference type="GO" id="GO:0005829">
    <property type="term" value="C:cytosol"/>
    <property type="evidence" value="ECO:0007669"/>
    <property type="project" value="TreeGrafter"/>
</dbReference>
<keyword evidence="6 12" id="KW-0067">ATP-binding</keyword>
<dbReference type="GO" id="GO:0002161">
    <property type="term" value="F:aminoacyl-tRNA deacylase activity"/>
    <property type="evidence" value="ECO:0007669"/>
    <property type="project" value="InterPro"/>
</dbReference>
<dbReference type="PANTHER" id="PTHR11946">
    <property type="entry name" value="VALYL-TRNA SYNTHETASES"/>
    <property type="match status" value="1"/>
</dbReference>
<keyword evidence="4 12" id="KW-0436">Ligase</keyword>
<dbReference type="Pfam" id="PF08264">
    <property type="entry name" value="Anticodon_1"/>
    <property type="match status" value="1"/>
</dbReference>
<dbReference type="InterPro" id="IPR037118">
    <property type="entry name" value="Val-tRNA_synth_C_sf"/>
</dbReference>
<comment type="caution">
    <text evidence="16">The sequence shown here is derived from an EMBL/GenBank/DDBJ whole genome shotgun (WGS) entry which is preliminary data.</text>
</comment>
<dbReference type="GO" id="GO:0005524">
    <property type="term" value="F:ATP binding"/>
    <property type="evidence" value="ECO:0007669"/>
    <property type="project" value="UniProtKB-UniRule"/>
</dbReference>
<feature type="binding site" evidence="12">
    <location>
        <position position="705"/>
    </location>
    <ligand>
        <name>ATP</name>
        <dbReference type="ChEBI" id="CHEBI:30616"/>
    </ligand>
</feature>
<organism evidence="16 17">
    <name type="scientific">Kangsaoukella pontilimi</name>
    <dbReference type="NCBI Taxonomy" id="2691042"/>
    <lineage>
        <taxon>Bacteria</taxon>
        <taxon>Pseudomonadati</taxon>
        <taxon>Pseudomonadota</taxon>
        <taxon>Alphaproteobacteria</taxon>
        <taxon>Rhodobacterales</taxon>
        <taxon>Paracoccaceae</taxon>
        <taxon>Kangsaoukella</taxon>
    </lineage>
</organism>
<dbReference type="HAMAP" id="MF_02004">
    <property type="entry name" value="Val_tRNA_synth_type1"/>
    <property type="match status" value="1"/>
</dbReference>
<dbReference type="SUPFAM" id="SSF50677">
    <property type="entry name" value="ValRS/IleRS/LeuRS editing domain"/>
    <property type="match status" value="1"/>
</dbReference>
<comment type="similarity">
    <text evidence="11 12">Belongs to the class-I aminoacyl-tRNA synthetase family. ValS type 1 subfamily.</text>
</comment>
<dbReference type="Pfam" id="PF10458">
    <property type="entry name" value="Val_tRNA-synt_C"/>
    <property type="match status" value="1"/>
</dbReference>
<evidence type="ECO:0000256" key="2">
    <source>
        <dbReference type="ARBA" id="ARBA00011245"/>
    </source>
</evidence>
<keyword evidence="9 12" id="KW-0030">Aminoacyl-tRNA synthetase</keyword>
<evidence type="ECO:0000259" key="14">
    <source>
        <dbReference type="Pfam" id="PF08264"/>
    </source>
</evidence>
<accession>A0A7C9IP74</accession>
<comment type="domain">
    <text evidence="12">The C-terminal coiled-coil domain is crucial for aminoacylation activity.</text>
</comment>
<dbReference type="InterPro" id="IPR033705">
    <property type="entry name" value="Anticodon_Ia_Val"/>
</dbReference>
<dbReference type="SUPFAM" id="SSF52374">
    <property type="entry name" value="Nucleotidylyl transferase"/>
    <property type="match status" value="1"/>
</dbReference>
<evidence type="ECO:0000256" key="7">
    <source>
        <dbReference type="ARBA" id="ARBA00022917"/>
    </source>
</evidence>
<dbReference type="GO" id="GO:0004832">
    <property type="term" value="F:valine-tRNA ligase activity"/>
    <property type="evidence" value="ECO:0007669"/>
    <property type="project" value="UniProtKB-UniRule"/>
</dbReference>
<feature type="short sequence motif" description="'KMSKS' region" evidence="12">
    <location>
        <begin position="702"/>
        <end position="706"/>
    </location>
</feature>
<dbReference type="InterPro" id="IPR002300">
    <property type="entry name" value="aa-tRNA-synth_Ia"/>
</dbReference>
<dbReference type="PRINTS" id="PR00986">
    <property type="entry name" value="TRNASYNTHVAL"/>
</dbReference>
<dbReference type="NCBIfam" id="NF004349">
    <property type="entry name" value="PRK05729.1"/>
    <property type="match status" value="1"/>
</dbReference>
<feature type="domain" description="Aminoacyl-tRNA synthetase class Ia" evidence="13">
    <location>
        <begin position="16"/>
        <end position="522"/>
    </location>
</feature>
<evidence type="ECO:0000256" key="1">
    <source>
        <dbReference type="ARBA" id="ARBA00004496"/>
    </source>
</evidence>
<evidence type="ECO:0000256" key="8">
    <source>
        <dbReference type="ARBA" id="ARBA00023054"/>
    </source>
</evidence>
<evidence type="ECO:0000259" key="13">
    <source>
        <dbReference type="Pfam" id="PF00133"/>
    </source>
</evidence>
<dbReference type="InterPro" id="IPR019499">
    <property type="entry name" value="Val-tRNA_synth_tRNA-bd"/>
</dbReference>
<dbReference type="InterPro" id="IPR013155">
    <property type="entry name" value="M/V/L/I-tRNA-synth_anticd-bd"/>
</dbReference>
<evidence type="ECO:0000256" key="6">
    <source>
        <dbReference type="ARBA" id="ARBA00022840"/>
    </source>
</evidence>
<dbReference type="Gene3D" id="1.10.287.380">
    <property type="entry name" value="Valyl-tRNA synthetase, C-terminal domain"/>
    <property type="match status" value="1"/>
</dbReference>
<dbReference type="Gene3D" id="1.10.730.10">
    <property type="entry name" value="Isoleucyl-tRNA Synthetase, Domain 1"/>
    <property type="match status" value="1"/>
</dbReference>
<dbReference type="CDD" id="cd07962">
    <property type="entry name" value="Anticodon_Ia_Val"/>
    <property type="match status" value="1"/>
</dbReference>
<feature type="domain" description="Aminoacyl-tRNA synthetase class Ia" evidence="13">
    <location>
        <begin position="621"/>
        <end position="742"/>
    </location>
</feature>
<dbReference type="AlphaFoldDB" id="A0A7C9IP74"/>
<evidence type="ECO:0000256" key="12">
    <source>
        <dbReference type="HAMAP-Rule" id="MF_02004"/>
    </source>
</evidence>
<dbReference type="Gene3D" id="3.40.50.620">
    <property type="entry name" value="HUPs"/>
    <property type="match status" value="3"/>
</dbReference>
<dbReference type="Pfam" id="PF00133">
    <property type="entry name" value="tRNA-synt_1"/>
    <property type="match status" value="2"/>
</dbReference>
<comment type="function">
    <text evidence="12">Catalyzes the attachment of valine to tRNA(Val). As ValRS can inadvertently accommodate and process structurally similar amino acids such as threonine, to avoid such errors, it has a 'posttransfer' editing activity that hydrolyzes mischarged Thr-tRNA(Val) in a tRNA-dependent manner.</text>
</comment>
<evidence type="ECO:0000256" key="11">
    <source>
        <dbReference type="ARBA" id="ARBA00060830"/>
    </source>
</evidence>
<comment type="domain">
    <text evidence="12">ValRS has two distinct active sites: one for aminoacylation and one for editing. The misactivated threonine is translocated from the active site to the editing site.</text>
</comment>
<dbReference type="InterPro" id="IPR010978">
    <property type="entry name" value="tRNA-bd_arm"/>
</dbReference>
<dbReference type="GO" id="GO:0006438">
    <property type="term" value="P:valyl-tRNA aminoacylation"/>
    <property type="evidence" value="ECO:0007669"/>
    <property type="project" value="UniProtKB-UniRule"/>
</dbReference>
<evidence type="ECO:0000313" key="17">
    <source>
        <dbReference type="Proteomes" id="UP000480350"/>
    </source>
</evidence>
<protein>
    <recommendedName>
        <fullName evidence="12">Valine--tRNA ligase</fullName>
        <ecNumber evidence="12">6.1.1.9</ecNumber>
    </recommendedName>
    <alternativeName>
        <fullName evidence="12">Valyl-tRNA synthetase</fullName>
        <shortName evidence="12">ValRS</shortName>
    </alternativeName>
</protein>
<dbReference type="InterPro" id="IPR001412">
    <property type="entry name" value="aa-tRNA-synth_I_CS"/>
</dbReference>
<dbReference type="FunFam" id="1.10.287.380:FF:000001">
    <property type="entry name" value="Valine--tRNA ligase"/>
    <property type="match status" value="1"/>
</dbReference>
<dbReference type="RefSeq" id="WP_160763758.1">
    <property type="nucleotide sequence ID" value="NZ_WUPT01000001.1"/>
</dbReference>
<keyword evidence="17" id="KW-1185">Reference proteome</keyword>
<keyword evidence="5 12" id="KW-0547">Nucleotide-binding</keyword>
<dbReference type="InterPro" id="IPR009008">
    <property type="entry name" value="Val/Leu/Ile-tRNA-synth_edit"/>
</dbReference>
<keyword evidence="3 12" id="KW-0963">Cytoplasm</keyword>
<evidence type="ECO:0000256" key="3">
    <source>
        <dbReference type="ARBA" id="ARBA00022490"/>
    </source>
</evidence>
<dbReference type="EC" id="6.1.1.9" evidence="12"/>
<dbReference type="Proteomes" id="UP000480350">
    <property type="component" value="Unassembled WGS sequence"/>
</dbReference>
<evidence type="ECO:0000256" key="4">
    <source>
        <dbReference type="ARBA" id="ARBA00022598"/>
    </source>
</evidence>
<comment type="subcellular location">
    <subcellularLocation>
        <location evidence="1 12">Cytoplasm</location>
    </subcellularLocation>
</comment>
<dbReference type="EMBL" id="WUPT01000001">
    <property type="protein sequence ID" value="MXQ07910.1"/>
    <property type="molecule type" value="Genomic_DNA"/>
</dbReference>
<dbReference type="FunFam" id="3.40.50.620:FF:000032">
    <property type="entry name" value="Valine--tRNA ligase"/>
    <property type="match status" value="1"/>
</dbReference>
<sequence>MTMEKTFNAEDAEARIYKDWEESGAFRAGANAAPGAETFSIMIPPPNVTGSLHMGHAFNNTLQDILIRWHRMRGHDTLWQPGQDHAGIATQMVVERELARHQQPSRREMGREAFTAKVWEWKAQSGGTIIEQLKRLGASCDWSRNAFTMSGAPGAPAGEEGNFHDAVIKVFVKMYEDGLIYRGKRLVNWDPHFETAISDLEVENIEVDGHMWHFKYPLADGVTYEYVERDEDGNELFRETRDYISIATTRPETMLGDGAVAVHPSDERYAPIVGKLCEIPVGPKEHRRLIPIITDEYPDPTFGSGAVKITGAHDFNDYQVAKRGGIPMYRLMDTKGAMRDDGAPYAEAAGVAISVAKGEAMLTEAEADAVNLVPDDLRGLDRFEARTRVIDQITSEGLAVMTEATDPRLGKAAVKAPVEPSEGGEMRTEDENLVPLVEAKKIMQPFGDRSKVVIEPMLTDQWFVDTAKIVGPALEAVRNGTTDILPEQHKKVYFNWLENIEPWCISRQLWWGHQIPVWYGFDLTGAGFTDDEGDGALDEVELRRLLSDQSLLKGDERHHAAASFAEVAERFGDVLADLPTPVHHARVVEVADRATAIDTISESLAAYTVDQDPTKLVYPVWRDPDVLDTWFSSGLWPIGTLGWPEETEELKKYFPTSVLITGFDIIFFWVARMMMMQYATVGERPFDTVYVHALVRDEKGKKMSKSLGNVLDPLELIDEFGADAVRFTLTSMAAMGRDLKLSTQRIQGYRNFGTKLWNAARFAEMNGVFGHARWQPGQPIEATANKWIVGEIAKTRAAVDEALTAFRFNDAANALYAFTWGTFCDWYLEFSKPLFDADAAEETRAVMGWALDQVLIMLHPFMPFITEELWGASATREKHLIHGDWPTYGADLIDTEADAEMAWVIDLIEKVRSVRGEMNVPAGAKVPLLKLALDETGEAAWARNEAMILRQARIESLTSTDAAPKGSATIAVHGGTFALPLEGLIDIAAEKARLEKSLGKLAKEMGGLKGRLSNPKFLESAPDDVVEETKELLSGKEEEETRLKTALARLAEVS</sequence>
<gene>
    <name evidence="12" type="primary">valS</name>
    <name evidence="16" type="ORF">GQ651_08630</name>
</gene>
<dbReference type="PROSITE" id="PS00178">
    <property type="entry name" value="AA_TRNA_LIGASE_I"/>
    <property type="match status" value="1"/>
</dbReference>
<keyword evidence="8 12" id="KW-0175">Coiled coil</keyword>
<feature type="domain" description="Methionyl/Valyl/Leucyl/Isoleucyl-tRNA synthetase anticodon-binding" evidence="14">
    <location>
        <begin position="785"/>
        <end position="926"/>
    </location>
</feature>
<comment type="subunit">
    <text evidence="2 12">Monomer.</text>
</comment>
<evidence type="ECO:0000259" key="15">
    <source>
        <dbReference type="Pfam" id="PF10458"/>
    </source>
</evidence>
<feature type="short sequence motif" description="'HIGH' region" evidence="12">
    <location>
        <begin position="46"/>
        <end position="56"/>
    </location>
</feature>
<dbReference type="PANTHER" id="PTHR11946:SF93">
    <property type="entry name" value="VALINE--TRNA LIGASE, CHLOROPLASTIC_MITOCHONDRIAL 2"/>
    <property type="match status" value="1"/>
</dbReference>
<dbReference type="Gene3D" id="3.90.740.10">
    <property type="entry name" value="Valyl/Leucyl/Isoleucyl-tRNA synthetase, editing domain"/>
    <property type="match status" value="1"/>
</dbReference>
<name>A0A7C9IP74_9RHOB</name>
<dbReference type="SUPFAM" id="SSF47323">
    <property type="entry name" value="Anticodon-binding domain of a subclass of class I aminoacyl-tRNA synthetases"/>
    <property type="match status" value="1"/>
</dbReference>
<feature type="domain" description="Valyl-tRNA synthetase tRNA-binding arm" evidence="15">
    <location>
        <begin position="986"/>
        <end position="1051"/>
    </location>
</feature>
<reference evidence="16 17" key="1">
    <citation type="submission" date="2019-12" db="EMBL/GenBank/DDBJ databases">
        <authorList>
            <person name="Lee S.D."/>
        </authorList>
    </citation>
    <scope>NUCLEOTIDE SEQUENCE [LARGE SCALE GENOMIC DNA]</scope>
    <source>
        <strain evidence="16 17">GH1-50</strain>
    </source>
</reference>
<dbReference type="InterPro" id="IPR014729">
    <property type="entry name" value="Rossmann-like_a/b/a_fold"/>
</dbReference>
<reference evidence="16 17" key="2">
    <citation type="submission" date="2020-03" db="EMBL/GenBank/DDBJ databases">
        <title>Kangsaoukella pontilimi gen. nov., sp. nov., a new member of the family Rhodobacteraceae isolated from a tidal mudflat.</title>
        <authorList>
            <person name="Kim I.S."/>
        </authorList>
    </citation>
    <scope>NUCLEOTIDE SEQUENCE [LARGE SCALE GENOMIC DNA]</scope>
    <source>
        <strain evidence="16 17">GH1-50</strain>
    </source>
</reference>
<comment type="catalytic activity">
    <reaction evidence="10 12">
        <text>tRNA(Val) + L-valine + ATP = L-valyl-tRNA(Val) + AMP + diphosphate</text>
        <dbReference type="Rhea" id="RHEA:10704"/>
        <dbReference type="Rhea" id="RHEA-COMP:9672"/>
        <dbReference type="Rhea" id="RHEA-COMP:9708"/>
        <dbReference type="ChEBI" id="CHEBI:30616"/>
        <dbReference type="ChEBI" id="CHEBI:33019"/>
        <dbReference type="ChEBI" id="CHEBI:57762"/>
        <dbReference type="ChEBI" id="CHEBI:78442"/>
        <dbReference type="ChEBI" id="CHEBI:78537"/>
        <dbReference type="ChEBI" id="CHEBI:456215"/>
        <dbReference type="EC" id="6.1.1.9"/>
    </reaction>
</comment>
<evidence type="ECO:0000313" key="16">
    <source>
        <dbReference type="EMBL" id="MXQ07910.1"/>
    </source>
</evidence>
<evidence type="ECO:0000256" key="10">
    <source>
        <dbReference type="ARBA" id="ARBA00047552"/>
    </source>
</evidence>
<evidence type="ECO:0000256" key="9">
    <source>
        <dbReference type="ARBA" id="ARBA00023146"/>
    </source>
</evidence>